<comment type="caution">
    <text evidence="2">The sequence shown here is derived from an EMBL/GenBank/DDBJ whole genome shotgun (WGS) entry which is preliminary data.</text>
</comment>
<proteinExistence type="predicted"/>
<accession>A0ABU3K4V6</accession>
<organism evidence="2 3">
    <name type="scientific">Candidatus Nitronereus thalassa</name>
    <dbReference type="NCBI Taxonomy" id="3020898"/>
    <lineage>
        <taxon>Bacteria</taxon>
        <taxon>Pseudomonadati</taxon>
        <taxon>Nitrospirota</taxon>
        <taxon>Nitrospiria</taxon>
        <taxon>Nitrospirales</taxon>
        <taxon>Nitrospiraceae</taxon>
        <taxon>Candidatus Nitronereus</taxon>
    </lineage>
</organism>
<protein>
    <recommendedName>
        <fullName evidence="4">Small EDRK-rich factor-like N-terminal domain-containing protein</fullName>
    </recommendedName>
</protein>
<reference evidence="2 3" key="1">
    <citation type="journal article" date="2023" name="ISME J.">
        <title>Cultivation and genomic characterization of novel and ubiquitous marine nitrite-oxidizing bacteria from the Nitrospirales.</title>
        <authorList>
            <person name="Mueller A.J."/>
            <person name="Daebeler A."/>
            <person name="Herbold C.W."/>
            <person name="Kirkegaard R.H."/>
            <person name="Daims H."/>
        </authorList>
    </citation>
    <scope>NUCLEOTIDE SEQUENCE [LARGE SCALE GENOMIC DNA]</scope>
    <source>
        <strain evidence="2 3">EB</strain>
    </source>
</reference>
<dbReference type="EMBL" id="JAQOUE010000001">
    <property type="protein sequence ID" value="MDT7041426.1"/>
    <property type="molecule type" value="Genomic_DNA"/>
</dbReference>
<evidence type="ECO:0000256" key="1">
    <source>
        <dbReference type="SAM" id="MobiDB-lite"/>
    </source>
</evidence>
<name>A0ABU3K4V6_9BACT</name>
<sequence length="64" mass="7356">MGRPSKTTAAKRNRERALQMKQQEKQEKKAYRKIQNEEQRPTTLEGEDPDLAGLHVGPQPPPFD</sequence>
<dbReference type="RefSeq" id="WP_313831780.1">
    <property type="nucleotide sequence ID" value="NZ_JAQOUE010000001.1"/>
</dbReference>
<feature type="region of interest" description="Disordered" evidence="1">
    <location>
        <begin position="1"/>
        <end position="64"/>
    </location>
</feature>
<gene>
    <name evidence="2" type="ORF">PPG34_03640</name>
</gene>
<evidence type="ECO:0000313" key="3">
    <source>
        <dbReference type="Proteomes" id="UP001250932"/>
    </source>
</evidence>
<dbReference type="Proteomes" id="UP001250932">
    <property type="component" value="Unassembled WGS sequence"/>
</dbReference>
<evidence type="ECO:0008006" key="4">
    <source>
        <dbReference type="Google" id="ProtNLM"/>
    </source>
</evidence>
<feature type="compositionally biased region" description="Basic and acidic residues" evidence="1">
    <location>
        <begin position="15"/>
        <end position="40"/>
    </location>
</feature>
<evidence type="ECO:0000313" key="2">
    <source>
        <dbReference type="EMBL" id="MDT7041426.1"/>
    </source>
</evidence>
<keyword evidence="3" id="KW-1185">Reference proteome</keyword>